<keyword evidence="3" id="KW-0812">Transmembrane</keyword>
<dbReference type="FunFam" id="3.80.10.10:FF:000041">
    <property type="entry name" value="LRR receptor-like serine/threonine-protein kinase ERECTA"/>
    <property type="match status" value="1"/>
</dbReference>
<evidence type="ECO:0000256" key="8">
    <source>
        <dbReference type="ARBA" id="ARBA00023180"/>
    </source>
</evidence>
<evidence type="ECO:0000256" key="7">
    <source>
        <dbReference type="ARBA" id="ARBA00023136"/>
    </source>
</evidence>
<comment type="caution">
    <text evidence="10">The sequence shown here is derived from an EMBL/GenBank/DDBJ whole genome shotgun (WGS) entry which is preliminary data.</text>
</comment>
<dbReference type="AlphaFoldDB" id="A0AAD5SWW6"/>
<dbReference type="PANTHER" id="PTHR48063:SF112">
    <property type="entry name" value="RECEPTOR LIKE PROTEIN 30-LIKE"/>
    <property type="match status" value="1"/>
</dbReference>
<sequence length="429" mass="48358">MGYKSKYYGTALFDITESDEDTDYNFNFCEADGDNSEDLFFEFDHNTLTNDLSMVPFDATLKVSQILGANYPKKSIIQALLKFGFDAEMAINSLLDGNKIREFSFDYSEYEINRCLQLRNGSTSTYYFNFEAPNTTNSTAVPVINTAEAITIPLEPNVMLQTIIPTEIIQDIFSQLHPSTISQYHRFGHLGEAFETTVLRWPNSHVELMAELSLTQGNLELRNIAKPVRISQAITKMTGLGIFKGKSAQLLGSIPSRIGRLLSLTILDLSDNNLTGTIPGSIGDLKNLIELNLCRNNLEGCIRPEFGRLFRLQALNISQNCLSGSIPASLGSMTEIMYLNLGYNDLEGEIPESLGQLQKLTELLCHVIRLSIANTTLSVNPDVCEGEKWVRWQTSRVRCRCFTNFIRGFDIPIWNNDDDDWIDHFDLFD</sequence>
<keyword evidence="11" id="KW-1185">Reference proteome</keyword>
<keyword evidence="8" id="KW-0325">Glycoprotein</keyword>
<evidence type="ECO:0000313" key="10">
    <source>
        <dbReference type="EMBL" id="KAJ3114745.1"/>
    </source>
</evidence>
<evidence type="ECO:0000256" key="4">
    <source>
        <dbReference type="ARBA" id="ARBA00022729"/>
    </source>
</evidence>
<dbReference type="PANTHER" id="PTHR48063">
    <property type="entry name" value="LRR RECEPTOR-LIKE KINASE"/>
    <property type="match status" value="1"/>
</dbReference>
<dbReference type="Pfam" id="PF13855">
    <property type="entry name" value="LRR_8"/>
    <property type="match status" value="1"/>
</dbReference>
<dbReference type="InterPro" id="IPR032675">
    <property type="entry name" value="LRR_dom_sf"/>
</dbReference>
<comment type="subcellular location">
    <subcellularLocation>
        <location evidence="1">Membrane</location>
    </subcellularLocation>
</comment>
<keyword evidence="5" id="KW-0677">Repeat</keyword>
<protein>
    <recommendedName>
        <fullName evidence="9">UBA domain-containing protein</fullName>
    </recommendedName>
</protein>
<reference evidence="10" key="1">
    <citation type="submission" date="2020-05" db="EMBL/GenBank/DDBJ databases">
        <title>Phylogenomic resolution of chytrid fungi.</title>
        <authorList>
            <person name="Stajich J.E."/>
            <person name="Amses K."/>
            <person name="Simmons R."/>
            <person name="Seto K."/>
            <person name="Myers J."/>
            <person name="Bonds A."/>
            <person name="Quandt C.A."/>
            <person name="Barry K."/>
            <person name="Liu P."/>
            <person name="Grigoriev I."/>
            <person name="Longcore J.E."/>
            <person name="James T.Y."/>
        </authorList>
    </citation>
    <scope>NUCLEOTIDE SEQUENCE</scope>
    <source>
        <strain evidence="10">JEL0513</strain>
    </source>
</reference>
<dbReference type="Pfam" id="PF00560">
    <property type="entry name" value="LRR_1"/>
    <property type="match status" value="1"/>
</dbReference>
<evidence type="ECO:0000256" key="3">
    <source>
        <dbReference type="ARBA" id="ARBA00022692"/>
    </source>
</evidence>
<gene>
    <name evidence="10" type="ORF">HK100_001564</name>
</gene>
<dbReference type="Gene3D" id="3.80.10.10">
    <property type="entry name" value="Ribonuclease Inhibitor"/>
    <property type="match status" value="1"/>
</dbReference>
<dbReference type="InterPro" id="IPR046956">
    <property type="entry name" value="RLP23-like"/>
</dbReference>
<keyword evidence="2" id="KW-0433">Leucine-rich repeat</keyword>
<evidence type="ECO:0000259" key="9">
    <source>
        <dbReference type="PROSITE" id="PS50030"/>
    </source>
</evidence>
<dbReference type="InterPro" id="IPR015940">
    <property type="entry name" value="UBA"/>
</dbReference>
<name>A0AAD5SWW6_9FUNG</name>
<organism evidence="10 11">
    <name type="scientific">Physocladia obscura</name>
    <dbReference type="NCBI Taxonomy" id="109957"/>
    <lineage>
        <taxon>Eukaryota</taxon>
        <taxon>Fungi</taxon>
        <taxon>Fungi incertae sedis</taxon>
        <taxon>Chytridiomycota</taxon>
        <taxon>Chytridiomycota incertae sedis</taxon>
        <taxon>Chytridiomycetes</taxon>
        <taxon>Chytridiales</taxon>
        <taxon>Chytriomycetaceae</taxon>
        <taxon>Physocladia</taxon>
    </lineage>
</organism>
<evidence type="ECO:0000256" key="2">
    <source>
        <dbReference type="ARBA" id="ARBA00022614"/>
    </source>
</evidence>
<dbReference type="InterPro" id="IPR001611">
    <property type="entry name" value="Leu-rich_rpt"/>
</dbReference>
<proteinExistence type="predicted"/>
<keyword evidence="6" id="KW-1133">Transmembrane helix</keyword>
<feature type="domain" description="UBA" evidence="9">
    <location>
        <begin position="56"/>
        <end position="97"/>
    </location>
</feature>
<dbReference type="PROSITE" id="PS50030">
    <property type="entry name" value="UBA"/>
    <property type="match status" value="1"/>
</dbReference>
<dbReference type="Proteomes" id="UP001211907">
    <property type="component" value="Unassembled WGS sequence"/>
</dbReference>
<evidence type="ECO:0000256" key="1">
    <source>
        <dbReference type="ARBA" id="ARBA00004370"/>
    </source>
</evidence>
<evidence type="ECO:0000256" key="6">
    <source>
        <dbReference type="ARBA" id="ARBA00022989"/>
    </source>
</evidence>
<evidence type="ECO:0000313" key="11">
    <source>
        <dbReference type="Proteomes" id="UP001211907"/>
    </source>
</evidence>
<keyword evidence="4" id="KW-0732">Signal</keyword>
<dbReference type="EMBL" id="JADGJH010001343">
    <property type="protein sequence ID" value="KAJ3114745.1"/>
    <property type="molecule type" value="Genomic_DNA"/>
</dbReference>
<evidence type="ECO:0000256" key="5">
    <source>
        <dbReference type="ARBA" id="ARBA00022737"/>
    </source>
</evidence>
<keyword evidence="7" id="KW-0472">Membrane</keyword>
<accession>A0AAD5SWW6</accession>
<dbReference type="GO" id="GO:0016020">
    <property type="term" value="C:membrane"/>
    <property type="evidence" value="ECO:0007669"/>
    <property type="project" value="UniProtKB-SubCell"/>
</dbReference>
<dbReference type="SUPFAM" id="SSF52058">
    <property type="entry name" value="L domain-like"/>
    <property type="match status" value="1"/>
</dbReference>